<sequence>MVRIDQLLAAGITRAQIRAHVAARRWQRIHPRVHALFTGPLPRAAELWAAVLYAGSGAVLSFESAAEVWGLNERTVGPVHVTIPSTRRVTPQAGLRIHTAEGLEAARHPTKRPPVTRVEDTVIDLIDKAKNLEEVMTWITRACQRRRTTPDRLHAALNARPRQAWRDLTAKVLAEVEDGAESPLELEYVRRVERPHNLPSAARQRKIATGHWVDAIYENYRLIVELDGRLGHIEEGVFRDHKRDNRSTERGFATLRFGWSDVMGNTCSIAEQVMSALRRNGWRSESKKCGAGCQLARAA</sequence>
<gene>
    <name evidence="2" type="ORF">ACFOUW_00445</name>
</gene>
<evidence type="ECO:0000313" key="2">
    <source>
        <dbReference type="EMBL" id="MFC3759293.1"/>
    </source>
</evidence>
<dbReference type="RefSeq" id="WP_307782687.1">
    <property type="nucleotide sequence ID" value="NZ_JAFBCM010000001.1"/>
</dbReference>
<reference evidence="3" key="1">
    <citation type="journal article" date="2019" name="Int. J. Syst. Evol. Microbiol.">
        <title>The Global Catalogue of Microorganisms (GCM) 10K type strain sequencing project: providing services to taxonomists for standard genome sequencing and annotation.</title>
        <authorList>
            <consortium name="The Broad Institute Genomics Platform"/>
            <consortium name="The Broad Institute Genome Sequencing Center for Infectious Disease"/>
            <person name="Wu L."/>
            <person name="Ma J."/>
        </authorList>
    </citation>
    <scope>NUCLEOTIDE SEQUENCE [LARGE SCALE GENOMIC DNA]</scope>
    <source>
        <strain evidence="3">CGMCC 4.7241</strain>
    </source>
</reference>
<dbReference type="Pfam" id="PF04480">
    <property type="entry name" value="DUF559"/>
    <property type="match status" value="1"/>
</dbReference>
<comment type="caution">
    <text evidence="2">The sequence shown here is derived from an EMBL/GenBank/DDBJ whole genome shotgun (WGS) entry which is preliminary data.</text>
</comment>
<keyword evidence="3" id="KW-1185">Reference proteome</keyword>
<dbReference type="Proteomes" id="UP001595699">
    <property type="component" value="Unassembled WGS sequence"/>
</dbReference>
<name>A0ABV7Y573_9ACTN</name>
<evidence type="ECO:0000313" key="3">
    <source>
        <dbReference type="Proteomes" id="UP001595699"/>
    </source>
</evidence>
<dbReference type="Gene3D" id="3.40.960.10">
    <property type="entry name" value="VSR Endonuclease"/>
    <property type="match status" value="1"/>
</dbReference>
<dbReference type="EMBL" id="JBHRZH010000001">
    <property type="protein sequence ID" value="MFC3759293.1"/>
    <property type="molecule type" value="Genomic_DNA"/>
</dbReference>
<protein>
    <submittedName>
        <fullName evidence="2">DUF559 domain-containing protein</fullName>
    </submittedName>
</protein>
<evidence type="ECO:0000259" key="1">
    <source>
        <dbReference type="Pfam" id="PF04480"/>
    </source>
</evidence>
<accession>A0ABV7Y573</accession>
<proteinExistence type="predicted"/>
<organism evidence="2 3">
    <name type="scientific">Tenggerimyces flavus</name>
    <dbReference type="NCBI Taxonomy" id="1708749"/>
    <lineage>
        <taxon>Bacteria</taxon>
        <taxon>Bacillati</taxon>
        <taxon>Actinomycetota</taxon>
        <taxon>Actinomycetes</taxon>
        <taxon>Propionibacteriales</taxon>
        <taxon>Nocardioidaceae</taxon>
        <taxon>Tenggerimyces</taxon>
    </lineage>
</organism>
<dbReference type="InterPro" id="IPR007569">
    <property type="entry name" value="DUF559"/>
</dbReference>
<feature type="domain" description="DUF559" evidence="1">
    <location>
        <begin position="203"/>
        <end position="277"/>
    </location>
</feature>